<dbReference type="EMBL" id="CP000816">
    <property type="protein sequence ID" value="ABU82229.1"/>
    <property type="molecule type" value="Genomic_DNA"/>
</dbReference>
<feature type="transmembrane region" description="Helical" evidence="1">
    <location>
        <begin position="24"/>
        <end position="44"/>
    </location>
</feature>
<keyword evidence="3" id="KW-1185">Reference proteome</keyword>
<dbReference type="STRING" id="453591.Igni_1051"/>
<reference evidence="2 3" key="1">
    <citation type="journal article" date="2008" name="Genome Biol.">
        <title>A genomic analysis of the archaeal system Ignicoccus hospitalis-Nanoarchaeum equitans.</title>
        <authorList>
            <person name="Podar M."/>
            <person name="Anderson I."/>
            <person name="Makarova K.S."/>
            <person name="Elkins J.G."/>
            <person name="Ivanova N."/>
            <person name="Wall M.A."/>
            <person name="Lykidis A."/>
            <person name="Mavromatis K."/>
            <person name="Sun H."/>
            <person name="Hudson M.E."/>
            <person name="Chen W."/>
            <person name="Deciu C."/>
            <person name="Hutchison D."/>
            <person name="Eads J.R."/>
            <person name="Anderson A."/>
            <person name="Fernandes F."/>
            <person name="Szeto E."/>
            <person name="Lapidus A."/>
            <person name="Kyrpides N.C."/>
            <person name="Saier M.H.Jr."/>
            <person name="Richardson P.M."/>
            <person name="Rachel R."/>
            <person name="Huber H."/>
            <person name="Eisen J.A."/>
            <person name="Koonin E.V."/>
            <person name="Keller M."/>
            <person name="Stetter K.O."/>
        </authorList>
    </citation>
    <scope>NUCLEOTIDE SEQUENCE [LARGE SCALE GENOMIC DNA]</scope>
    <source>
        <strain evidence="3">KIN4/I / DSM 18386 / JCM 14125</strain>
    </source>
</reference>
<accession>A8ABC7</accession>
<keyword evidence="1" id="KW-0472">Membrane</keyword>
<dbReference type="KEGG" id="iho:Igni_1051"/>
<keyword evidence="1" id="KW-0812">Transmembrane</keyword>
<evidence type="ECO:0000256" key="1">
    <source>
        <dbReference type="SAM" id="Phobius"/>
    </source>
</evidence>
<proteinExistence type="predicted"/>
<protein>
    <submittedName>
        <fullName evidence="2">Uncharacterized protein</fullName>
    </submittedName>
</protein>
<dbReference type="AlphaFoldDB" id="A8ABC7"/>
<keyword evidence="1" id="KW-1133">Transmembrane helix</keyword>
<evidence type="ECO:0000313" key="2">
    <source>
        <dbReference type="EMBL" id="ABU82229.1"/>
    </source>
</evidence>
<organism evidence="2 3">
    <name type="scientific">Ignicoccus hospitalis (strain KIN4/I / DSM 18386 / JCM 14125)</name>
    <dbReference type="NCBI Taxonomy" id="453591"/>
    <lineage>
        <taxon>Archaea</taxon>
        <taxon>Thermoproteota</taxon>
        <taxon>Thermoprotei</taxon>
        <taxon>Desulfurococcales</taxon>
        <taxon>Desulfurococcaceae</taxon>
        <taxon>Ignicoccus</taxon>
    </lineage>
</organism>
<evidence type="ECO:0000313" key="3">
    <source>
        <dbReference type="Proteomes" id="UP000000262"/>
    </source>
</evidence>
<dbReference type="Proteomes" id="UP000000262">
    <property type="component" value="Chromosome"/>
</dbReference>
<name>A8ABC7_IGNH4</name>
<dbReference type="HOGENOM" id="CLU_1820996_0_0_2"/>
<sequence>MGRGELGEALRRGGGLARGALDPIALASLLLVALILFFGSRALVEGERPRAFGPNATYVRACVNSTVGVRFELPSPASVSAMGDGDGLALSYPSYAEESFVLKIRALERGNYTVTVTLTDLRTLSTKRFELRVEAVKCPSS</sequence>
<gene>
    <name evidence="2" type="ordered locus">Igni_1051</name>
</gene>